<name>A0A7J7QVI5_PIPKU</name>
<dbReference type="Proteomes" id="UP000558488">
    <property type="component" value="Unassembled WGS sequence"/>
</dbReference>
<accession>A0A7J7QVI5</accession>
<comment type="caution">
    <text evidence="3">The sequence shown here is derived from an EMBL/GenBank/DDBJ whole genome shotgun (WGS) entry which is preliminary data.</text>
</comment>
<keyword evidence="4" id="KW-1185">Reference proteome</keyword>
<sequence length="140" mass="15630">MNGLANYGTMLLFFLFLTQGYFSFFFFSLERERERERNMDARQTHLLVASKHTVCRAGKQNCAPDPESNPPQAAALSTEPHRPGLVNVSTREESACCPAREPRAMTDEDPLGCGVGEEARAPGWRDPRTVTVTVTEGRPR</sequence>
<feature type="transmembrane region" description="Helical" evidence="2">
    <location>
        <begin position="6"/>
        <end position="29"/>
    </location>
</feature>
<dbReference type="AlphaFoldDB" id="A0A7J7QVI5"/>
<gene>
    <name evidence="3" type="ORF">mPipKuh1_008341</name>
</gene>
<proteinExistence type="predicted"/>
<evidence type="ECO:0000256" key="1">
    <source>
        <dbReference type="SAM" id="MobiDB-lite"/>
    </source>
</evidence>
<evidence type="ECO:0000256" key="2">
    <source>
        <dbReference type="SAM" id="Phobius"/>
    </source>
</evidence>
<keyword evidence="2" id="KW-0472">Membrane</keyword>
<evidence type="ECO:0000313" key="4">
    <source>
        <dbReference type="Proteomes" id="UP000558488"/>
    </source>
</evidence>
<dbReference type="EMBL" id="JACAGB010000134">
    <property type="protein sequence ID" value="KAF6267813.1"/>
    <property type="molecule type" value="Genomic_DNA"/>
</dbReference>
<protein>
    <submittedName>
        <fullName evidence="3">Uncharacterized protein</fullName>
    </submittedName>
</protein>
<keyword evidence="2" id="KW-0812">Transmembrane</keyword>
<keyword evidence="2" id="KW-1133">Transmembrane helix</keyword>
<reference evidence="3 4" key="1">
    <citation type="journal article" date="2020" name="Nature">
        <title>Six reference-quality genomes reveal evolution of bat adaptations.</title>
        <authorList>
            <person name="Jebb D."/>
            <person name="Huang Z."/>
            <person name="Pippel M."/>
            <person name="Hughes G.M."/>
            <person name="Lavrichenko K."/>
            <person name="Devanna P."/>
            <person name="Winkler S."/>
            <person name="Jermiin L.S."/>
            <person name="Skirmuntt E.C."/>
            <person name="Katzourakis A."/>
            <person name="Burkitt-Gray L."/>
            <person name="Ray D.A."/>
            <person name="Sullivan K.A.M."/>
            <person name="Roscito J.G."/>
            <person name="Kirilenko B.M."/>
            <person name="Davalos L.M."/>
            <person name="Corthals A.P."/>
            <person name="Power M.L."/>
            <person name="Jones G."/>
            <person name="Ransome R.D."/>
            <person name="Dechmann D.K.N."/>
            <person name="Locatelli A.G."/>
            <person name="Puechmaille S.J."/>
            <person name="Fedrigo O."/>
            <person name="Jarvis E.D."/>
            <person name="Hiller M."/>
            <person name="Vernes S.C."/>
            <person name="Myers E.W."/>
            <person name="Teeling E.C."/>
        </authorList>
    </citation>
    <scope>NUCLEOTIDE SEQUENCE [LARGE SCALE GENOMIC DNA]</scope>
    <source>
        <strain evidence="3">MPipKuh1</strain>
        <tissue evidence="3">Flight muscle</tissue>
    </source>
</reference>
<feature type="region of interest" description="Disordered" evidence="1">
    <location>
        <begin position="59"/>
        <end position="125"/>
    </location>
</feature>
<feature type="compositionally biased region" description="Basic and acidic residues" evidence="1">
    <location>
        <begin position="90"/>
        <end position="106"/>
    </location>
</feature>
<evidence type="ECO:0000313" key="3">
    <source>
        <dbReference type="EMBL" id="KAF6267813.1"/>
    </source>
</evidence>
<organism evidence="3 4">
    <name type="scientific">Pipistrellus kuhlii</name>
    <name type="common">Kuhl's pipistrelle</name>
    <dbReference type="NCBI Taxonomy" id="59472"/>
    <lineage>
        <taxon>Eukaryota</taxon>
        <taxon>Metazoa</taxon>
        <taxon>Chordata</taxon>
        <taxon>Craniata</taxon>
        <taxon>Vertebrata</taxon>
        <taxon>Euteleostomi</taxon>
        <taxon>Mammalia</taxon>
        <taxon>Eutheria</taxon>
        <taxon>Laurasiatheria</taxon>
        <taxon>Chiroptera</taxon>
        <taxon>Yangochiroptera</taxon>
        <taxon>Vespertilionidae</taxon>
        <taxon>Pipistrellus</taxon>
    </lineage>
</organism>